<feature type="region of interest" description="Disordered" evidence="1">
    <location>
        <begin position="76"/>
        <end position="211"/>
    </location>
</feature>
<sequence length="211" mass="21625">MGLLHSRAGLYTNIHSIFINLVLNLLQQTTIHHASFLHLLVLYHWDALFLLVESRPFEFGRALGALEGLTGTDFESSANEYSSNPSTSGQGLVRRGKRTVTSQGSDFVGGGSGGSFGSSGGGQTVNSGGSAKPGGSTESGYMPEDAPETEICRRGKQTNTIGGSIKNGGGSVGDSGSSGSGGQTATSAGSTTNGGAPKSHHMPEEMPETEC</sequence>
<protein>
    <submittedName>
        <fullName evidence="2">Uncharacterized protein</fullName>
    </submittedName>
</protein>
<evidence type="ECO:0000313" key="2">
    <source>
        <dbReference type="EMBL" id="KAK0496894.1"/>
    </source>
</evidence>
<feature type="compositionally biased region" description="Low complexity" evidence="1">
    <location>
        <begin position="183"/>
        <end position="196"/>
    </location>
</feature>
<name>A0AA39Q823_9AGAR</name>
<dbReference type="EMBL" id="JAUEPU010000014">
    <property type="protein sequence ID" value="KAK0496894.1"/>
    <property type="molecule type" value="Genomic_DNA"/>
</dbReference>
<gene>
    <name evidence="2" type="ORF">EDD18DRAFT_1462581</name>
</gene>
<reference evidence="2" key="1">
    <citation type="submission" date="2023-06" db="EMBL/GenBank/DDBJ databases">
        <authorList>
            <consortium name="Lawrence Berkeley National Laboratory"/>
            <person name="Ahrendt S."/>
            <person name="Sahu N."/>
            <person name="Indic B."/>
            <person name="Wong-Bajracharya J."/>
            <person name="Merenyi Z."/>
            <person name="Ke H.-M."/>
            <person name="Monk M."/>
            <person name="Kocsube S."/>
            <person name="Drula E."/>
            <person name="Lipzen A."/>
            <person name="Balint B."/>
            <person name="Henrissat B."/>
            <person name="Andreopoulos B."/>
            <person name="Martin F.M."/>
            <person name="Harder C.B."/>
            <person name="Rigling D."/>
            <person name="Ford K.L."/>
            <person name="Foster G.D."/>
            <person name="Pangilinan J."/>
            <person name="Papanicolaou A."/>
            <person name="Barry K."/>
            <person name="LaButti K."/>
            <person name="Viragh M."/>
            <person name="Koriabine M."/>
            <person name="Yan M."/>
            <person name="Riley R."/>
            <person name="Champramary S."/>
            <person name="Plett K.L."/>
            <person name="Tsai I.J."/>
            <person name="Slot J."/>
            <person name="Sipos G."/>
            <person name="Plett J."/>
            <person name="Nagy L.G."/>
            <person name="Grigoriev I.V."/>
        </authorList>
    </citation>
    <scope>NUCLEOTIDE SEQUENCE</scope>
    <source>
        <strain evidence="2">HWK02</strain>
    </source>
</reference>
<evidence type="ECO:0000256" key="1">
    <source>
        <dbReference type="SAM" id="MobiDB-lite"/>
    </source>
</evidence>
<dbReference type="Proteomes" id="UP001175228">
    <property type="component" value="Unassembled WGS sequence"/>
</dbReference>
<organism evidence="2 3">
    <name type="scientific">Armillaria luteobubalina</name>
    <dbReference type="NCBI Taxonomy" id="153913"/>
    <lineage>
        <taxon>Eukaryota</taxon>
        <taxon>Fungi</taxon>
        <taxon>Dikarya</taxon>
        <taxon>Basidiomycota</taxon>
        <taxon>Agaricomycotina</taxon>
        <taxon>Agaricomycetes</taxon>
        <taxon>Agaricomycetidae</taxon>
        <taxon>Agaricales</taxon>
        <taxon>Marasmiineae</taxon>
        <taxon>Physalacriaceae</taxon>
        <taxon>Armillaria</taxon>
    </lineage>
</organism>
<evidence type="ECO:0000313" key="3">
    <source>
        <dbReference type="Proteomes" id="UP001175228"/>
    </source>
</evidence>
<proteinExistence type="predicted"/>
<dbReference type="AlphaFoldDB" id="A0AA39Q823"/>
<accession>A0AA39Q823</accession>
<feature type="compositionally biased region" description="Gly residues" evidence="1">
    <location>
        <begin position="165"/>
        <end position="182"/>
    </location>
</feature>
<keyword evidence="3" id="KW-1185">Reference proteome</keyword>
<feature type="compositionally biased region" description="Polar residues" evidence="1">
    <location>
        <begin position="76"/>
        <end position="90"/>
    </location>
</feature>
<feature type="compositionally biased region" description="Gly residues" evidence="1">
    <location>
        <begin position="107"/>
        <end position="123"/>
    </location>
</feature>
<comment type="caution">
    <text evidence="2">The sequence shown here is derived from an EMBL/GenBank/DDBJ whole genome shotgun (WGS) entry which is preliminary data.</text>
</comment>